<keyword evidence="7" id="KW-0732">Signal</keyword>
<keyword evidence="6 7" id="KW-0464">Manganese</keyword>
<evidence type="ECO:0000313" key="9">
    <source>
        <dbReference type="EMBL" id="CAK9270400.1"/>
    </source>
</evidence>
<dbReference type="CDD" id="cd02241">
    <property type="entry name" value="cupin_OxOx"/>
    <property type="match status" value="1"/>
</dbReference>
<reference evidence="9" key="1">
    <citation type="submission" date="2024-02" db="EMBL/GenBank/DDBJ databases">
        <authorList>
            <consortium name="ELIXIR-Norway"/>
            <consortium name="Elixir Norway"/>
        </authorList>
    </citation>
    <scope>NUCLEOTIDE SEQUENCE</scope>
</reference>
<dbReference type="Proteomes" id="UP001497444">
    <property type="component" value="Chromosome 3"/>
</dbReference>
<protein>
    <recommendedName>
        <fullName evidence="7">Germin-like protein</fullName>
    </recommendedName>
</protein>
<sequence length="219" mass="23067">MGSKGHHSSMMMILWVMFVAFLIMSMKVKAADPDPLVDFPAGPDAPFTFHDITVNGVVTQTSGGTRAGLSPEVFPASIGEGITSVKFILVPCGVNVPHTHPRATEVLNVVEGGPLLVGWVNTSGVLQTDELNVGDVALFPRGLLHFEQNKGNTNCTFISALNSQNPGVLNAGQALFAVPNGVLATALNIPSPILQIFKNDFSPALLQTSILSDCNPPPV</sequence>
<dbReference type="InterPro" id="IPR006045">
    <property type="entry name" value="Cupin_1"/>
</dbReference>
<keyword evidence="3 7" id="KW-0052">Apoplast</keyword>
<dbReference type="PROSITE" id="PS00725">
    <property type="entry name" value="GERMIN"/>
    <property type="match status" value="1"/>
</dbReference>
<organism evidence="9 10">
    <name type="scientific">Sphagnum jensenii</name>
    <dbReference type="NCBI Taxonomy" id="128206"/>
    <lineage>
        <taxon>Eukaryota</taxon>
        <taxon>Viridiplantae</taxon>
        <taxon>Streptophyta</taxon>
        <taxon>Embryophyta</taxon>
        <taxon>Bryophyta</taxon>
        <taxon>Sphagnophytina</taxon>
        <taxon>Sphagnopsida</taxon>
        <taxon>Sphagnales</taxon>
        <taxon>Sphagnaceae</taxon>
        <taxon>Sphagnum</taxon>
    </lineage>
</organism>
<feature type="signal peptide" evidence="7">
    <location>
        <begin position="1"/>
        <end position="30"/>
    </location>
</feature>
<feature type="domain" description="Cupin type-1" evidence="8">
    <location>
        <begin position="50"/>
        <end position="195"/>
    </location>
</feature>
<dbReference type="Gene3D" id="2.60.120.10">
    <property type="entry name" value="Jelly Rolls"/>
    <property type="match status" value="1"/>
</dbReference>
<accession>A0ABP0WY92</accession>
<dbReference type="InterPro" id="IPR011051">
    <property type="entry name" value="RmlC_Cupin_sf"/>
</dbReference>
<dbReference type="InterPro" id="IPR001929">
    <property type="entry name" value="Germin"/>
</dbReference>
<keyword evidence="4 7" id="KW-0964">Secreted</keyword>
<evidence type="ECO:0000256" key="6">
    <source>
        <dbReference type="ARBA" id="ARBA00023211"/>
    </source>
</evidence>
<evidence type="ECO:0000256" key="5">
    <source>
        <dbReference type="ARBA" id="ARBA00022723"/>
    </source>
</evidence>
<keyword evidence="5 7" id="KW-0479">Metal-binding</keyword>
<proteinExistence type="inferred from homology"/>
<keyword evidence="10" id="KW-1185">Reference proteome</keyword>
<evidence type="ECO:0000259" key="8">
    <source>
        <dbReference type="SMART" id="SM00835"/>
    </source>
</evidence>
<dbReference type="SMART" id="SM00835">
    <property type="entry name" value="Cupin_1"/>
    <property type="match status" value="1"/>
</dbReference>
<comment type="similarity">
    <text evidence="2 7">Belongs to the germin family.</text>
</comment>
<evidence type="ECO:0000256" key="4">
    <source>
        <dbReference type="ARBA" id="ARBA00022525"/>
    </source>
</evidence>
<dbReference type="Pfam" id="PF00190">
    <property type="entry name" value="Cupin_1"/>
    <property type="match status" value="1"/>
</dbReference>
<evidence type="ECO:0000256" key="7">
    <source>
        <dbReference type="RuleBase" id="RU366015"/>
    </source>
</evidence>
<feature type="chain" id="PRO_5044984394" description="Germin-like protein" evidence="7">
    <location>
        <begin position="31"/>
        <end position="219"/>
    </location>
</feature>
<evidence type="ECO:0000256" key="1">
    <source>
        <dbReference type="ARBA" id="ARBA00004271"/>
    </source>
</evidence>
<name>A0ABP0WY92_9BRYO</name>
<dbReference type="EMBL" id="OZ020098">
    <property type="protein sequence ID" value="CAK9270400.1"/>
    <property type="molecule type" value="Genomic_DNA"/>
</dbReference>
<evidence type="ECO:0000256" key="3">
    <source>
        <dbReference type="ARBA" id="ARBA00022523"/>
    </source>
</evidence>
<gene>
    <name evidence="9" type="ORF">CSSPJE1EN1_LOCUS15878</name>
</gene>
<dbReference type="SUPFAM" id="SSF51182">
    <property type="entry name" value="RmlC-like cupins"/>
    <property type="match status" value="1"/>
</dbReference>
<dbReference type="InterPro" id="IPR014710">
    <property type="entry name" value="RmlC-like_jellyroll"/>
</dbReference>
<comment type="subcellular location">
    <subcellularLocation>
        <location evidence="1 7">Secreted</location>
        <location evidence="1 7">Extracellular space</location>
        <location evidence="1 7">Apoplast</location>
    </subcellularLocation>
</comment>
<evidence type="ECO:0000256" key="2">
    <source>
        <dbReference type="ARBA" id="ARBA00007456"/>
    </source>
</evidence>
<evidence type="ECO:0000313" key="10">
    <source>
        <dbReference type="Proteomes" id="UP001497444"/>
    </source>
</evidence>
<dbReference type="PANTHER" id="PTHR31238">
    <property type="entry name" value="GERMIN-LIKE PROTEIN SUBFAMILY 3 MEMBER 3"/>
    <property type="match status" value="1"/>
</dbReference>
<dbReference type="PRINTS" id="PR00325">
    <property type="entry name" value="GERMIN"/>
</dbReference>
<dbReference type="InterPro" id="IPR019780">
    <property type="entry name" value="Germin_Mn-BS"/>
</dbReference>